<evidence type="ECO:0000259" key="6">
    <source>
        <dbReference type="Pfam" id="PF10392"/>
    </source>
</evidence>
<reference evidence="9" key="1">
    <citation type="journal article" date="2019" name="Curr. Biol.">
        <title>Genome Sequence of Striga asiatica Provides Insight into the Evolution of Plant Parasitism.</title>
        <authorList>
            <person name="Yoshida S."/>
            <person name="Kim S."/>
            <person name="Wafula E.K."/>
            <person name="Tanskanen J."/>
            <person name="Kim Y.M."/>
            <person name="Honaas L."/>
            <person name="Yang Z."/>
            <person name="Spallek T."/>
            <person name="Conn C.E."/>
            <person name="Ichihashi Y."/>
            <person name="Cheong K."/>
            <person name="Cui S."/>
            <person name="Der J.P."/>
            <person name="Gundlach H."/>
            <person name="Jiao Y."/>
            <person name="Hori C."/>
            <person name="Ishida J.K."/>
            <person name="Kasahara H."/>
            <person name="Kiba T."/>
            <person name="Kim M.S."/>
            <person name="Koo N."/>
            <person name="Laohavisit A."/>
            <person name="Lee Y.H."/>
            <person name="Lumba S."/>
            <person name="McCourt P."/>
            <person name="Mortimer J.C."/>
            <person name="Mutuku J.M."/>
            <person name="Nomura T."/>
            <person name="Sasaki-Sekimoto Y."/>
            <person name="Seto Y."/>
            <person name="Wang Y."/>
            <person name="Wakatake T."/>
            <person name="Sakakibara H."/>
            <person name="Demura T."/>
            <person name="Yamaguchi S."/>
            <person name="Yoneyama K."/>
            <person name="Manabe R.I."/>
            <person name="Nelson D.C."/>
            <person name="Schulman A.H."/>
            <person name="Timko M.P."/>
            <person name="dePamphilis C.W."/>
            <person name="Choi D."/>
            <person name="Shirasu K."/>
        </authorList>
    </citation>
    <scope>NUCLEOTIDE SEQUENCE [LARGE SCALE GENOMIC DNA]</scope>
    <source>
        <strain evidence="9">cv. UVA1</strain>
    </source>
</reference>
<evidence type="ECO:0000256" key="4">
    <source>
        <dbReference type="ARBA" id="ARBA00023136"/>
    </source>
</evidence>
<dbReference type="AlphaFoldDB" id="A0A5A7QJI7"/>
<protein>
    <recommendedName>
        <fullName evidence="2">Conserved oligomeric Golgi complex subunit 5</fullName>
    </recommendedName>
</protein>
<gene>
    <name evidence="8" type="ORF">STAS_22010</name>
</gene>
<dbReference type="InterPro" id="IPR019465">
    <property type="entry name" value="Cog5"/>
</dbReference>
<dbReference type="Pfam" id="PF10392">
    <property type="entry name" value="COG5_N"/>
    <property type="match status" value="1"/>
</dbReference>
<comment type="caution">
    <text evidence="8">The sequence shown here is derived from an EMBL/GenBank/DDBJ whole genome shotgun (WGS) entry which is preliminary data.</text>
</comment>
<evidence type="ECO:0000313" key="9">
    <source>
        <dbReference type="Proteomes" id="UP000325081"/>
    </source>
</evidence>
<evidence type="ECO:0000259" key="7">
    <source>
        <dbReference type="Pfam" id="PF20649"/>
    </source>
</evidence>
<comment type="subcellular location">
    <subcellularLocation>
        <location evidence="1">Golgi apparatus membrane</location>
        <topology evidence="1">Peripheral membrane protein</topology>
    </subcellularLocation>
</comment>
<keyword evidence="4" id="KW-0472">Membrane</keyword>
<organism evidence="8 9">
    <name type="scientific">Striga asiatica</name>
    <name type="common">Asiatic witchweed</name>
    <name type="synonym">Buchnera asiatica</name>
    <dbReference type="NCBI Taxonomy" id="4170"/>
    <lineage>
        <taxon>Eukaryota</taxon>
        <taxon>Viridiplantae</taxon>
        <taxon>Streptophyta</taxon>
        <taxon>Embryophyta</taxon>
        <taxon>Tracheophyta</taxon>
        <taxon>Spermatophyta</taxon>
        <taxon>Magnoliopsida</taxon>
        <taxon>eudicotyledons</taxon>
        <taxon>Gunneridae</taxon>
        <taxon>Pentapetalae</taxon>
        <taxon>asterids</taxon>
        <taxon>lamiids</taxon>
        <taxon>Lamiales</taxon>
        <taxon>Orobanchaceae</taxon>
        <taxon>Buchnereae</taxon>
        <taxon>Striga</taxon>
    </lineage>
</organism>
<feature type="compositionally biased region" description="Low complexity" evidence="5">
    <location>
        <begin position="15"/>
        <end position="38"/>
    </location>
</feature>
<feature type="domain" description="Conserved oligomeric Golgi complex subunit 5 N-terminal" evidence="6">
    <location>
        <begin position="53"/>
        <end position="176"/>
    </location>
</feature>
<dbReference type="OrthoDB" id="18786at2759"/>
<feature type="non-terminal residue" evidence="8">
    <location>
        <position position="903"/>
    </location>
</feature>
<evidence type="ECO:0000256" key="3">
    <source>
        <dbReference type="ARBA" id="ARBA00023034"/>
    </source>
</evidence>
<proteinExistence type="predicted"/>
<dbReference type="InterPro" id="IPR049176">
    <property type="entry name" value="COG5_N"/>
</dbReference>
<dbReference type="GO" id="GO:0017119">
    <property type="term" value="C:Golgi transport complex"/>
    <property type="evidence" value="ECO:0007669"/>
    <property type="project" value="InterPro"/>
</dbReference>
<dbReference type="GO" id="GO:0000139">
    <property type="term" value="C:Golgi membrane"/>
    <property type="evidence" value="ECO:0007669"/>
    <property type="project" value="UniProtKB-SubCell"/>
</dbReference>
<dbReference type="Proteomes" id="UP000325081">
    <property type="component" value="Unassembled WGS sequence"/>
</dbReference>
<sequence>MASPANPRSPLQRLATFKTAATPTPTAVSATPTPFSSSPSSHLDTFASDAIFSAFLSPDFNPTQFSSAALSSGSAASRIEKLQEGLRLLDTQLRHEVLSRHHELLDQLSSVKLAESSLSSLRSSLSSLQSSVRRARAELSEPHRAIEVQTRQLNNLHSTSLLLQYSIRALRLIQKLRNLVESQSDSSKWDLSKAAQLHFEILTLYNDYHLSGIDVVDTELKWVTEIGSKIREEGMKVLEKGLESLNQPEVGLGLQVFYNMGELRGTVDGLVSKYKQIGVKSVNTALDMKAVSGGGYGSGGPGGVQRHGTPQIGSGAKAREALWQRMSGCMDQLHLVLLAVWHLQRVLSKKRDPFTHVLLLDEVMQSLEVSEVIFCLASNFLAKALQNVLVSRWGFLSGIVCFGSFEYAFAPLSDHHITLEVPSTQSPCLFYNSTERSSCVFYLPILYRVWDALTKSFASQMKSVFTASSFVKEIFTSGYPKLVMMIENLLERISRDTDVKGVPPALSSQGKEQMVASIEIFQNAFLGLCLNRLSDLVNSVFSTSSRGGVPSKEHIARITSRIQEEVEAVQQDGRLTLLVLREINKVLILLAQRVEYQISTGPEARQITGPATPAQVKNFTLYQHLQEIHTRITSMLAGLPTVASDVLSPALGAIHGVAVDSVTSLFQAMLERLESCILQIHDQNFGTLGLDAAMDSNASPYMEELQKNIIHFRAEFLSRLLPSSGAISTGIETICTRLVRSMASRVLTFFLRHASLVRPLSESGKLRMARDMAELELVVAQNLFPVEQLGGPYRALRAFRPVIFLETSQLGSSPLLQDLPPSVVLHHIYSRGPEDLQSPLQRNKLTPLQYSLWMDSQGEDQIWKGVKATLDDYAAKVGARGDKEFSPVYPLMMKVGASITQNG</sequence>
<dbReference type="GO" id="GO:0006891">
    <property type="term" value="P:intra-Golgi vesicle-mediated transport"/>
    <property type="evidence" value="ECO:0007669"/>
    <property type="project" value="InterPro"/>
</dbReference>
<keyword evidence="3" id="KW-0333">Golgi apparatus</keyword>
<feature type="domain" description="Conserved oligomeric Golgi complex subunit 5 helical" evidence="7">
    <location>
        <begin position="210"/>
        <end position="489"/>
    </location>
</feature>
<keyword evidence="9" id="KW-1185">Reference proteome</keyword>
<dbReference type="PANTHER" id="PTHR13228:SF3">
    <property type="entry name" value="CONSERVED OLIGOMERIC GOLGI COMPLEX SUBUNIT 5"/>
    <property type="match status" value="1"/>
</dbReference>
<evidence type="ECO:0000256" key="2">
    <source>
        <dbReference type="ARBA" id="ARBA00020974"/>
    </source>
</evidence>
<name>A0A5A7QJI7_STRAF</name>
<evidence type="ECO:0000313" key="8">
    <source>
        <dbReference type="EMBL" id="GER45088.1"/>
    </source>
</evidence>
<dbReference type="Pfam" id="PF20649">
    <property type="entry name" value="COG5_C"/>
    <property type="match status" value="1"/>
</dbReference>
<dbReference type="InterPro" id="IPR048485">
    <property type="entry name" value="COG5_helical"/>
</dbReference>
<dbReference type="EMBL" id="BKCP01007181">
    <property type="protein sequence ID" value="GER45088.1"/>
    <property type="molecule type" value="Genomic_DNA"/>
</dbReference>
<feature type="region of interest" description="Disordered" evidence="5">
    <location>
        <begin position="1"/>
        <end position="38"/>
    </location>
</feature>
<evidence type="ECO:0000256" key="1">
    <source>
        <dbReference type="ARBA" id="ARBA00004395"/>
    </source>
</evidence>
<evidence type="ECO:0000256" key="5">
    <source>
        <dbReference type="SAM" id="MobiDB-lite"/>
    </source>
</evidence>
<dbReference type="PANTHER" id="PTHR13228">
    <property type="entry name" value="CONSERVED OLIGOMERIC GOLGI COMPLEX COMPONENT 5"/>
    <property type="match status" value="1"/>
</dbReference>
<accession>A0A5A7QJI7</accession>